<organism evidence="1 2">
    <name type="scientific">Lentzea roselyniae</name>
    <dbReference type="NCBI Taxonomy" id="531940"/>
    <lineage>
        <taxon>Bacteria</taxon>
        <taxon>Bacillati</taxon>
        <taxon>Actinomycetota</taxon>
        <taxon>Actinomycetes</taxon>
        <taxon>Pseudonocardiales</taxon>
        <taxon>Pseudonocardiaceae</taxon>
        <taxon>Lentzea</taxon>
    </lineage>
</organism>
<name>A0ABP6ZXH4_9PSEU</name>
<dbReference type="EMBL" id="BAABBE010000001">
    <property type="protein sequence ID" value="GAA3621071.1"/>
    <property type="molecule type" value="Genomic_DNA"/>
</dbReference>
<gene>
    <name evidence="1" type="ORF">GCM10022267_04090</name>
</gene>
<dbReference type="Proteomes" id="UP001500711">
    <property type="component" value="Unassembled WGS sequence"/>
</dbReference>
<evidence type="ECO:0000313" key="2">
    <source>
        <dbReference type="Proteomes" id="UP001500711"/>
    </source>
</evidence>
<evidence type="ECO:0000313" key="1">
    <source>
        <dbReference type="EMBL" id="GAA3621071.1"/>
    </source>
</evidence>
<reference evidence="2" key="1">
    <citation type="journal article" date="2019" name="Int. J. Syst. Evol. Microbiol.">
        <title>The Global Catalogue of Microorganisms (GCM) 10K type strain sequencing project: providing services to taxonomists for standard genome sequencing and annotation.</title>
        <authorList>
            <consortium name="The Broad Institute Genomics Platform"/>
            <consortium name="The Broad Institute Genome Sequencing Center for Infectious Disease"/>
            <person name="Wu L."/>
            <person name="Ma J."/>
        </authorList>
    </citation>
    <scope>NUCLEOTIDE SEQUENCE [LARGE SCALE GENOMIC DNA]</scope>
    <source>
        <strain evidence="2">JCM 17494</strain>
    </source>
</reference>
<keyword evidence="2" id="KW-1185">Reference proteome</keyword>
<protein>
    <submittedName>
        <fullName evidence="1">Uncharacterized protein</fullName>
    </submittedName>
</protein>
<proteinExistence type="predicted"/>
<dbReference type="RefSeq" id="WP_146772116.1">
    <property type="nucleotide sequence ID" value="NZ_BAABBE010000001.1"/>
</dbReference>
<accession>A0ABP6ZXH4</accession>
<comment type="caution">
    <text evidence="1">The sequence shown here is derived from an EMBL/GenBank/DDBJ whole genome shotgun (WGS) entry which is preliminary data.</text>
</comment>
<sequence>MSAPTMTPCAAAPEPVPSVSVKAFEHEDGLYAIEFTSPVLPRPVELRSQGEVAAALHLAGQPLSRTLTVRQVADLVVYALVTVGVDAVRTHDRASRVAVRTMIEHHDRTGQVLDGLLPWSERRHQLCTDLASRLTYRAQPICEVLRVRADAVPADLG</sequence>